<evidence type="ECO:0000313" key="1">
    <source>
        <dbReference type="EMBL" id="KDS92176.1"/>
    </source>
</evidence>
<evidence type="ECO:0000313" key="2">
    <source>
        <dbReference type="Proteomes" id="UP000053331"/>
    </source>
</evidence>
<name>A0A081EXN8_9EURY</name>
<gene>
    <name evidence="1" type="ORF">FK85_03005</name>
</gene>
<protein>
    <submittedName>
        <fullName evidence="1">Uncharacterized protein</fullName>
    </submittedName>
</protein>
<reference evidence="1 2" key="1">
    <citation type="journal article" date="2015" name="Genome Announc.">
        <title>Draft genome sequence of a Halorubrum H3 strain isolated from the burlinskoye salt lake (Altai Krai, Russia).</title>
        <authorList>
            <person name="Rozanov A.S."/>
            <person name="Bryanskaya A.V."/>
            <person name="Malup T.K."/>
            <person name="Kotenko A.V."/>
            <person name="Peltek S.E."/>
        </authorList>
    </citation>
    <scope>NUCLEOTIDE SEQUENCE [LARGE SCALE GENOMIC DNA]</scope>
    <source>
        <strain evidence="1 2">H3</strain>
    </source>
</reference>
<comment type="caution">
    <text evidence="1">The sequence shown here is derived from an EMBL/GenBank/DDBJ whole genome shotgun (WGS) entry which is preliminary data.</text>
</comment>
<proteinExistence type="predicted"/>
<keyword evidence="2" id="KW-1185">Reference proteome</keyword>
<accession>A0A081EXN8</accession>
<organism evidence="1 2">
    <name type="scientific">Halorubrum saccharovorum</name>
    <dbReference type="NCBI Taxonomy" id="2248"/>
    <lineage>
        <taxon>Archaea</taxon>
        <taxon>Methanobacteriati</taxon>
        <taxon>Methanobacteriota</taxon>
        <taxon>Stenosarchaea group</taxon>
        <taxon>Halobacteria</taxon>
        <taxon>Halobacteriales</taxon>
        <taxon>Haloferacaceae</taxon>
        <taxon>Halorubrum</taxon>
    </lineage>
</organism>
<dbReference type="EMBL" id="JNFH02000001">
    <property type="protein sequence ID" value="KDS92176.1"/>
    <property type="molecule type" value="Genomic_DNA"/>
</dbReference>
<sequence length="69" mass="7776">MNEFAQRASGSPISVKNHTTDGVKFICLIDCDAIVKNFLELLSVRRDSLESLNINIERISIPAKRVFLK</sequence>
<dbReference type="Proteomes" id="UP000053331">
    <property type="component" value="Unassembled WGS sequence"/>
</dbReference>
<dbReference type="AlphaFoldDB" id="A0A081EXN8"/>